<evidence type="ECO:0000256" key="12">
    <source>
        <dbReference type="SAM" id="MobiDB-lite"/>
    </source>
</evidence>
<feature type="compositionally biased region" description="Polar residues" evidence="12">
    <location>
        <begin position="98"/>
        <end position="119"/>
    </location>
</feature>
<keyword evidence="8 11" id="KW-0862">Zinc</keyword>
<dbReference type="Proteomes" id="UP000236161">
    <property type="component" value="Unassembled WGS sequence"/>
</dbReference>
<evidence type="ECO:0000313" key="14">
    <source>
        <dbReference type="EMBL" id="PKA53226.1"/>
    </source>
</evidence>
<keyword evidence="7 11" id="KW-0833">Ubl conjugation pathway</keyword>
<evidence type="ECO:0000256" key="3">
    <source>
        <dbReference type="ARBA" id="ARBA00004906"/>
    </source>
</evidence>
<accession>A0A2I0ACH9</accession>
<evidence type="ECO:0000256" key="11">
    <source>
        <dbReference type="RuleBase" id="RU369090"/>
    </source>
</evidence>
<dbReference type="UniPathway" id="UPA00143"/>
<dbReference type="PROSITE" id="PS00518">
    <property type="entry name" value="ZF_RING_1"/>
    <property type="match status" value="1"/>
</dbReference>
<feature type="domain" description="RING-type" evidence="13">
    <location>
        <begin position="292"/>
        <end position="333"/>
    </location>
</feature>
<organism evidence="14 15">
    <name type="scientific">Apostasia shenzhenica</name>
    <dbReference type="NCBI Taxonomy" id="1088818"/>
    <lineage>
        <taxon>Eukaryota</taxon>
        <taxon>Viridiplantae</taxon>
        <taxon>Streptophyta</taxon>
        <taxon>Embryophyta</taxon>
        <taxon>Tracheophyta</taxon>
        <taxon>Spermatophyta</taxon>
        <taxon>Magnoliopsida</taxon>
        <taxon>Liliopsida</taxon>
        <taxon>Asparagales</taxon>
        <taxon>Orchidaceae</taxon>
        <taxon>Apostasioideae</taxon>
        <taxon>Apostasia</taxon>
    </lineage>
</organism>
<dbReference type="AlphaFoldDB" id="A0A2I0ACH9"/>
<proteinExistence type="predicted"/>
<dbReference type="InterPro" id="IPR013083">
    <property type="entry name" value="Znf_RING/FYVE/PHD"/>
</dbReference>
<evidence type="ECO:0000256" key="10">
    <source>
        <dbReference type="PROSITE-ProRule" id="PRU00175"/>
    </source>
</evidence>
<reference evidence="14 15" key="1">
    <citation type="journal article" date="2017" name="Nature">
        <title>The Apostasia genome and the evolution of orchids.</title>
        <authorList>
            <person name="Zhang G.Q."/>
            <person name="Liu K.W."/>
            <person name="Li Z."/>
            <person name="Lohaus R."/>
            <person name="Hsiao Y.Y."/>
            <person name="Niu S.C."/>
            <person name="Wang J.Y."/>
            <person name="Lin Y.C."/>
            <person name="Xu Q."/>
            <person name="Chen L.J."/>
            <person name="Yoshida K."/>
            <person name="Fujiwara S."/>
            <person name="Wang Z.W."/>
            <person name="Zhang Y.Q."/>
            <person name="Mitsuda N."/>
            <person name="Wang M."/>
            <person name="Liu G.H."/>
            <person name="Pecoraro L."/>
            <person name="Huang H.X."/>
            <person name="Xiao X.J."/>
            <person name="Lin M."/>
            <person name="Wu X.Y."/>
            <person name="Wu W.L."/>
            <person name="Chen Y.Y."/>
            <person name="Chang S.B."/>
            <person name="Sakamoto S."/>
            <person name="Ohme-Takagi M."/>
            <person name="Yagi M."/>
            <person name="Zeng S.J."/>
            <person name="Shen C.Y."/>
            <person name="Yeh C.M."/>
            <person name="Luo Y.B."/>
            <person name="Tsai W.C."/>
            <person name="Van de Peer Y."/>
            <person name="Liu Z.J."/>
        </authorList>
    </citation>
    <scope>NUCLEOTIDE SEQUENCE [LARGE SCALE GENOMIC DNA]</scope>
    <source>
        <strain evidence="15">cv. Shenzhen</strain>
        <tissue evidence="14">Stem</tissue>
    </source>
</reference>
<evidence type="ECO:0000256" key="9">
    <source>
        <dbReference type="ARBA" id="ARBA00023136"/>
    </source>
</evidence>
<keyword evidence="4 11" id="KW-0808">Transferase</keyword>
<feature type="region of interest" description="Disordered" evidence="12">
    <location>
        <begin position="350"/>
        <end position="379"/>
    </location>
</feature>
<feature type="region of interest" description="Disordered" evidence="12">
    <location>
        <begin position="520"/>
        <end position="545"/>
    </location>
</feature>
<dbReference type="PANTHER" id="PTHR12313">
    <property type="entry name" value="E3 UBIQUITIN-PROTEIN LIGASE RNF5-RELATED"/>
    <property type="match status" value="1"/>
</dbReference>
<feature type="region of interest" description="Disordered" evidence="12">
    <location>
        <begin position="558"/>
        <end position="604"/>
    </location>
</feature>
<feature type="compositionally biased region" description="Polar residues" evidence="12">
    <location>
        <begin position="520"/>
        <end position="535"/>
    </location>
</feature>
<evidence type="ECO:0000256" key="6">
    <source>
        <dbReference type="ARBA" id="ARBA00022771"/>
    </source>
</evidence>
<feature type="compositionally biased region" description="Basic and acidic residues" evidence="12">
    <location>
        <begin position="354"/>
        <end position="379"/>
    </location>
</feature>
<dbReference type="InterPro" id="IPR018957">
    <property type="entry name" value="Znf_C3HC4_RING-type"/>
</dbReference>
<dbReference type="CDD" id="cd16534">
    <property type="entry name" value="RING-HC_RNF5-like"/>
    <property type="match status" value="1"/>
</dbReference>
<dbReference type="InterPro" id="IPR045103">
    <property type="entry name" value="RNF5/RNF185-like"/>
</dbReference>
<evidence type="ECO:0000256" key="8">
    <source>
        <dbReference type="ARBA" id="ARBA00022833"/>
    </source>
</evidence>
<comment type="pathway">
    <text evidence="3 11">Protein modification; protein ubiquitination.</text>
</comment>
<evidence type="ECO:0000256" key="2">
    <source>
        <dbReference type="ARBA" id="ARBA00004308"/>
    </source>
</evidence>
<gene>
    <name evidence="14" type="primary">RMA1</name>
    <name evidence="14" type="ORF">AXF42_Ash009956</name>
</gene>
<evidence type="ECO:0000313" key="15">
    <source>
        <dbReference type="Proteomes" id="UP000236161"/>
    </source>
</evidence>
<dbReference type="GO" id="GO:0005789">
    <property type="term" value="C:endoplasmic reticulum membrane"/>
    <property type="evidence" value="ECO:0007669"/>
    <property type="project" value="UniProtKB-SubCell"/>
</dbReference>
<dbReference type="GO" id="GO:0016567">
    <property type="term" value="P:protein ubiquitination"/>
    <property type="evidence" value="ECO:0007669"/>
    <property type="project" value="UniProtKB-UniPathway"/>
</dbReference>
<comment type="catalytic activity">
    <reaction evidence="1 11">
        <text>S-ubiquitinyl-[E2 ubiquitin-conjugating enzyme]-L-cysteine + [acceptor protein]-L-lysine = [E2 ubiquitin-conjugating enzyme]-L-cysteine + N(6)-ubiquitinyl-[acceptor protein]-L-lysine.</text>
        <dbReference type="EC" id="2.3.2.27"/>
    </reaction>
</comment>
<dbReference type="SMART" id="SM00184">
    <property type="entry name" value="RING"/>
    <property type="match status" value="1"/>
</dbReference>
<dbReference type="OrthoDB" id="6270329at2759"/>
<keyword evidence="6 10" id="KW-0863">Zinc-finger</keyword>
<dbReference type="SUPFAM" id="SSF57850">
    <property type="entry name" value="RING/U-box"/>
    <property type="match status" value="1"/>
</dbReference>
<keyword evidence="11" id="KW-0256">Endoplasmic reticulum</keyword>
<dbReference type="InterPro" id="IPR017907">
    <property type="entry name" value="Znf_RING_CS"/>
</dbReference>
<evidence type="ECO:0000256" key="1">
    <source>
        <dbReference type="ARBA" id="ARBA00000900"/>
    </source>
</evidence>
<dbReference type="EC" id="2.3.2.27" evidence="11"/>
<evidence type="ECO:0000256" key="5">
    <source>
        <dbReference type="ARBA" id="ARBA00022723"/>
    </source>
</evidence>
<evidence type="ECO:0000259" key="13">
    <source>
        <dbReference type="PROSITE" id="PS50089"/>
    </source>
</evidence>
<dbReference type="GO" id="GO:0006511">
    <property type="term" value="P:ubiquitin-dependent protein catabolic process"/>
    <property type="evidence" value="ECO:0007669"/>
    <property type="project" value="UniProtKB-UniRule"/>
</dbReference>
<name>A0A2I0ACH9_9ASPA</name>
<dbReference type="GO" id="GO:0061630">
    <property type="term" value="F:ubiquitin protein ligase activity"/>
    <property type="evidence" value="ECO:0007669"/>
    <property type="project" value="UniProtKB-UniRule"/>
</dbReference>
<dbReference type="FunFam" id="3.30.40.10:FF:000365">
    <property type="entry name" value="Zinc finger family protein"/>
    <property type="match status" value="1"/>
</dbReference>
<sequence>MADEGNESRAGRMDLNLYLGLPRSPRPRSLDLGSDLALSSLPMSASSDSEESRAPVAAPCRTEASASHAPYSPSHVPLAPPPPDVNPGHEYTPFFPSYESNASPFAQETETPVTPYSPSNVSAVPIEQEVLGDDERDGVPNPPFDEVSPLNLIDYSSAQRDGNRLQYSPAYFPEENFTSLSSIPLQIGNDFPSGDDGSSSQRELLQSPEFRIRRLIESQQWRLRRFRSSRANGGERPDFARHSSPRPEELIPDALRSLETSGKHKLCTEISSVENTEEDIKMRAKTAVNFECNICLEMAKEPVVTSCGHLFCWPCLYQWLYVHSDHKECPVCKGEVTDCNIIPIYGRGSTGSDVENKDSENRDLGLEIPPRPRGDRRESWRQHLRPISRRFGEGIRNSWRRLLSLQVRNRNRFLGHEDAIVQDMLDGESHAVLTRSITRRLLREEGIGGNLTANEEIGFAGSNASVPRSSDIDPVFQDGIDLWHRLYGFQGTDRLAAITADIGRAVGRFSGSNNRYGASSSSFNVANPDQFQNRPSIGATAADQASASSTVAVIQGESSFRDASADPNSAGSSRPYRRRGRSSASGSADPDGGDLHARKRRRLN</sequence>
<comment type="subcellular location">
    <subcellularLocation>
        <location evidence="2">Endomembrane system</location>
    </subcellularLocation>
    <subcellularLocation>
        <location evidence="11">Endoplasmic reticulum membrane</location>
        <topology evidence="11">Single-pass type IV membrane protein</topology>
    </subcellularLocation>
</comment>
<feature type="compositionally biased region" description="Low complexity" evidence="12">
    <location>
        <begin position="64"/>
        <end position="77"/>
    </location>
</feature>
<dbReference type="STRING" id="1088818.A0A2I0ACH9"/>
<feature type="region of interest" description="Disordered" evidence="12">
    <location>
        <begin position="40"/>
        <end position="119"/>
    </location>
</feature>
<comment type="domain">
    <text evidence="11">The RING-type zinc finger domain is responsible for E3 ligase activity.</text>
</comment>
<evidence type="ECO:0000256" key="7">
    <source>
        <dbReference type="ARBA" id="ARBA00022786"/>
    </source>
</evidence>
<dbReference type="PROSITE" id="PS50089">
    <property type="entry name" value="ZF_RING_2"/>
    <property type="match status" value="1"/>
</dbReference>
<comment type="function">
    <text evidence="11">E3 ubiquitin-protein ligase.</text>
</comment>
<dbReference type="InterPro" id="IPR001841">
    <property type="entry name" value="Znf_RING"/>
</dbReference>
<keyword evidence="9" id="KW-0472">Membrane</keyword>
<dbReference type="EMBL" id="KZ451999">
    <property type="protein sequence ID" value="PKA53226.1"/>
    <property type="molecule type" value="Genomic_DNA"/>
</dbReference>
<dbReference type="Gene3D" id="3.30.40.10">
    <property type="entry name" value="Zinc/RING finger domain, C3HC4 (zinc finger)"/>
    <property type="match status" value="1"/>
</dbReference>
<dbReference type="GO" id="GO:0008270">
    <property type="term" value="F:zinc ion binding"/>
    <property type="evidence" value="ECO:0007669"/>
    <property type="project" value="UniProtKB-KW"/>
</dbReference>
<dbReference type="Pfam" id="PF00097">
    <property type="entry name" value="zf-C3HC4"/>
    <property type="match status" value="1"/>
</dbReference>
<keyword evidence="15" id="KW-1185">Reference proteome</keyword>
<evidence type="ECO:0000256" key="4">
    <source>
        <dbReference type="ARBA" id="ARBA00022679"/>
    </source>
</evidence>
<protein>
    <recommendedName>
        <fullName evidence="11">E3 ubiquitin-protein ligase RMA</fullName>
        <ecNumber evidence="11">2.3.2.27</ecNumber>
    </recommendedName>
    <alternativeName>
        <fullName evidence="11">Protein RING membrane-anchor</fullName>
    </alternativeName>
    <alternativeName>
        <fullName evidence="11">RING-type E3 ubiquitin transferase RMA</fullName>
    </alternativeName>
</protein>
<keyword evidence="5 11" id="KW-0479">Metal-binding</keyword>